<protein>
    <submittedName>
        <fullName evidence="2">Uncharacterized protein</fullName>
    </submittedName>
</protein>
<reference evidence="2" key="2">
    <citation type="submission" date="2023-06" db="EMBL/GenBank/DDBJ databases">
        <authorList>
            <consortium name="Lawrence Berkeley National Laboratory"/>
            <person name="Haridas S."/>
            <person name="Hensen N."/>
            <person name="Bonometti L."/>
            <person name="Westerberg I."/>
            <person name="Brannstrom I.O."/>
            <person name="Guillou S."/>
            <person name="Cros-Aarteil S."/>
            <person name="Calhoun S."/>
            <person name="Kuo A."/>
            <person name="Mondo S."/>
            <person name="Pangilinan J."/>
            <person name="Riley R."/>
            <person name="Labutti K."/>
            <person name="Andreopoulos B."/>
            <person name="Lipzen A."/>
            <person name="Chen C."/>
            <person name="Yanf M."/>
            <person name="Daum C."/>
            <person name="Ng V."/>
            <person name="Clum A."/>
            <person name="Steindorff A."/>
            <person name="Ohm R."/>
            <person name="Martin F."/>
            <person name="Silar P."/>
            <person name="Natvig D."/>
            <person name="Lalanne C."/>
            <person name="Gautier V."/>
            <person name="Ament-Velasquez S.L."/>
            <person name="Kruys A."/>
            <person name="Hutchinson M.I."/>
            <person name="Powell A.J."/>
            <person name="Barry K."/>
            <person name="Miller A.N."/>
            <person name="Grigoriev I.V."/>
            <person name="Debuchy R."/>
            <person name="Gladieux P."/>
            <person name="Thoren M.H."/>
            <person name="Johannesson H."/>
        </authorList>
    </citation>
    <scope>NUCLEOTIDE SEQUENCE</scope>
    <source>
        <strain evidence="2">CBS 118394</strain>
    </source>
</reference>
<organism evidence="2 3">
    <name type="scientific">Apodospora peruviana</name>
    <dbReference type="NCBI Taxonomy" id="516989"/>
    <lineage>
        <taxon>Eukaryota</taxon>
        <taxon>Fungi</taxon>
        <taxon>Dikarya</taxon>
        <taxon>Ascomycota</taxon>
        <taxon>Pezizomycotina</taxon>
        <taxon>Sordariomycetes</taxon>
        <taxon>Sordariomycetidae</taxon>
        <taxon>Sordariales</taxon>
        <taxon>Lasiosphaeriaceae</taxon>
        <taxon>Apodospora</taxon>
    </lineage>
</organism>
<dbReference type="AlphaFoldDB" id="A0AAE0HTD2"/>
<reference evidence="2" key="1">
    <citation type="journal article" date="2023" name="Mol. Phylogenet. Evol.">
        <title>Genome-scale phylogeny and comparative genomics of the fungal order Sordariales.</title>
        <authorList>
            <person name="Hensen N."/>
            <person name="Bonometti L."/>
            <person name="Westerberg I."/>
            <person name="Brannstrom I.O."/>
            <person name="Guillou S."/>
            <person name="Cros-Aarteil S."/>
            <person name="Calhoun S."/>
            <person name="Haridas S."/>
            <person name="Kuo A."/>
            <person name="Mondo S."/>
            <person name="Pangilinan J."/>
            <person name="Riley R."/>
            <person name="LaButti K."/>
            <person name="Andreopoulos B."/>
            <person name="Lipzen A."/>
            <person name="Chen C."/>
            <person name="Yan M."/>
            <person name="Daum C."/>
            <person name="Ng V."/>
            <person name="Clum A."/>
            <person name="Steindorff A."/>
            <person name="Ohm R.A."/>
            <person name="Martin F."/>
            <person name="Silar P."/>
            <person name="Natvig D.O."/>
            <person name="Lalanne C."/>
            <person name="Gautier V."/>
            <person name="Ament-Velasquez S.L."/>
            <person name="Kruys A."/>
            <person name="Hutchinson M.I."/>
            <person name="Powell A.J."/>
            <person name="Barry K."/>
            <person name="Miller A.N."/>
            <person name="Grigoriev I.V."/>
            <person name="Debuchy R."/>
            <person name="Gladieux P."/>
            <person name="Hiltunen Thoren M."/>
            <person name="Johannesson H."/>
        </authorList>
    </citation>
    <scope>NUCLEOTIDE SEQUENCE</scope>
    <source>
        <strain evidence="2">CBS 118394</strain>
    </source>
</reference>
<accession>A0AAE0HTD2</accession>
<evidence type="ECO:0000256" key="1">
    <source>
        <dbReference type="SAM" id="MobiDB-lite"/>
    </source>
</evidence>
<dbReference type="Proteomes" id="UP001283341">
    <property type="component" value="Unassembled WGS sequence"/>
</dbReference>
<evidence type="ECO:0000313" key="3">
    <source>
        <dbReference type="Proteomes" id="UP001283341"/>
    </source>
</evidence>
<sequence length="613" mass="68771">MAVNMPSAGVRDMGESPASASSAFGFRRLPTELVDMIFENLRPKGPVTTHGSNGELPRRNIDHFNSRTSFHSLSRTSRNLHHLATRFLYRWVLLRNQDELLCFFRTMINRADFRILVRSFSWVGLLLGNNQPHRGVYLSFMPSYCWAEIQKWPSPCGSMDRDPLVLDSGTVLGGVLAMISGVKSLFILLGGCLCHESYSIPLPLIPSYPEGGVLWKKVAPAEFPVDLVARNGANGRFRIQYCPHDNDSPTGPQQHAFLSEVEQITLELPPGGITRAMTYQKPHQHFVCCGPLHSFLLTLPSPGLRRLEIKGQAQVSCASRTITTKNIINKVINFINNDNNDSNDKEPLDGAVVGPMILPTVRENVKELVRLQMKPADFMMYPPFPFPHLISLTFEFRSFDGVPSALFDRTLAKLLRRLSGTLERLSLTTSSSHGDWLSRHRDGPLVSDLSGMTRLRSLTVEAFWLFGTDSRKILPNVFQLAQRLPPSLVRLEFIDFGAMRGTRLWEPFSPFPGEFLDLYTQILTVMHNECCHGSAIAGFVGANRTYLANLEEIRLAANLSCYHRPPRPIPQDECYALASNFTEQFAAVGVRFSLVDRSVAAFERYEASWANVS</sequence>
<feature type="region of interest" description="Disordered" evidence="1">
    <location>
        <begin position="1"/>
        <end position="21"/>
    </location>
</feature>
<dbReference type="EMBL" id="JAUEDM010000009">
    <property type="protein sequence ID" value="KAK3312548.1"/>
    <property type="molecule type" value="Genomic_DNA"/>
</dbReference>
<evidence type="ECO:0000313" key="2">
    <source>
        <dbReference type="EMBL" id="KAK3312548.1"/>
    </source>
</evidence>
<proteinExistence type="predicted"/>
<name>A0AAE0HTD2_9PEZI</name>
<gene>
    <name evidence="2" type="ORF">B0H66DRAFT_633350</name>
</gene>
<comment type="caution">
    <text evidence="2">The sequence shown here is derived from an EMBL/GenBank/DDBJ whole genome shotgun (WGS) entry which is preliminary data.</text>
</comment>
<keyword evidence="3" id="KW-1185">Reference proteome</keyword>